<evidence type="ECO:0000256" key="5">
    <source>
        <dbReference type="ARBA" id="ARBA00023049"/>
    </source>
</evidence>
<dbReference type="AlphaFoldDB" id="V4AL34"/>
<gene>
    <name evidence="10" type="ORF">LOTGIDRAFT_160599</name>
</gene>
<evidence type="ECO:0000256" key="2">
    <source>
        <dbReference type="ARBA" id="ARBA00022723"/>
    </source>
</evidence>
<feature type="binding site" evidence="8">
    <location>
        <position position="220"/>
    </location>
    <ligand>
        <name>Zn(2+)</name>
        <dbReference type="ChEBI" id="CHEBI:29105"/>
        <note>catalytic</note>
    </ligand>
</feature>
<dbReference type="Gene3D" id="3.40.1620.60">
    <property type="match status" value="1"/>
</dbReference>
<keyword evidence="6" id="KW-1015">Disulfide bond</keyword>
<feature type="active site" evidence="8">
    <location>
        <position position="211"/>
    </location>
</feature>
<dbReference type="GO" id="GO:0046872">
    <property type="term" value="F:metal ion binding"/>
    <property type="evidence" value="ECO:0007669"/>
    <property type="project" value="UniProtKB-KW"/>
</dbReference>
<dbReference type="InterPro" id="IPR024079">
    <property type="entry name" value="MetalloPept_cat_dom_sf"/>
</dbReference>
<dbReference type="Pfam" id="PF17771">
    <property type="entry name" value="ADAMTS_CR_2"/>
    <property type="match status" value="1"/>
</dbReference>
<sequence>MADGVPWFAGNMWSNQGSQWNGGANMWVPPGNGMFGKEELGVELLVFLDDSIYHGMKDEMLAMGQPVPDSVIFNLLKQRYAIIVQGMDLRYGDIAATDYSIKVRLKGVMICTKPQASFWTSARASKQLGKERGVVDVDDALDDFRDYLKQFGHAFPEYDHAMTFTGFDIASEGKTSTIGVAFFEGICSDLSVSIIEDHGNTVTTIETATHELGHSLGSEHDGTGNLCQSDLQYIMAYYVGTRSEQIETNPWKFSDCSITYFRLFKETLKRKNRNCLFDPATTGNLFEWTVFTRQQALQKYTPDIQCKIFQGGMSYHCKGMVPDDKICNKLYCYIVKTGQCKPIQAMEGTPCGFKQWCLRGECKMDTSAPPYM</sequence>
<dbReference type="Proteomes" id="UP000030746">
    <property type="component" value="Unassembled WGS sequence"/>
</dbReference>
<keyword evidence="3" id="KW-0378">Hydrolase</keyword>
<dbReference type="GeneID" id="20238441"/>
<keyword evidence="1" id="KW-0645">Protease</keyword>
<organism evidence="10 11">
    <name type="scientific">Lottia gigantea</name>
    <name type="common">Giant owl limpet</name>
    <dbReference type="NCBI Taxonomy" id="225164"/>
    <lineage>
        <taxon>Eukaryota</taxon>
        <taxon>Metazoa</taxon>
        <taxon>Spiralia</taxon>
        <taxon>Lophotrochozoa</taxon>
        <taxon>Mollusca</taxon>
        <taxon>Gastropoda</taxon>
        <taxon>Patellogastropoda</taxon>
        <taxon>Lottioidea</taxon>
        <taxon>Lottiidae</taxon>
        <taxon>Lottia</taxon>
    </lineage>
</organism>
<evidence type="ECO:0000256" key="6">
    <source>
        <dbReference type="ARBA" id="ARBA00023157"/>
    </source>
</evidence>
<keyword evidence="11" id="KW-1185">Reference proteome</keyword>
<evidence type="ECO:0000256" key="1">
    <source>
        <dbReference type="ARBA" id="ARBA00022670"/>
    </source>
</evidence>
<comment type="caution">
    <text evidence="8">Lacks conserved residue(s) required for the propagation of feature annotation.</text>
</comment>
<dbReference type="InterPro" id="IPR001590">
    <property type="entry name" value="Peptidase_M12B"/>
</dbReference>
<dbReference type="KEGG" id="lgi:LOTGIDRAFT_160599"/>
<evidence type="ECO:0000256" key="8">
    <source>
        <dbReference type="PROSITE-ProRule" id="PRU00276"/>
    </source>
</evidence>
<keyword evidence="2 8" id="KW-0479">Metal-binding</keyword>
<evidence type="ECO:0000313" key="11">
    <source>
        <dbReference type="Proteomes" id="UP000030746"/>
    </source>
</evidence>
<dbReference type="EMBL" id="KB201656">
    <property type="protein sequence ID" value="ESO95450.1"/>
    <property type="molecule type" value="Genomic_DNA"/>
</dbReference>
<evidence type="ECO:0000259" key="9">
    <source>
        <dbReference type="PROSITE" id="PS50215"/>
    </source>
</evidence>
<protein>
    <recommendedName>
        <fullName evidence="9">Peptidase M12B domain-containing protein</fullName>
    </recommendedName>
</protein>
<evidence type="ECO:0000313" key="10">
    <source>
        <dbReference type="EMBL" id="ESO95450.1"/>
    </source>
</evidence>
<keyword evidence="7" id="KW-0325">Glycoprotein</keyword>
<dbReference type="HOGENOM" id="CLU_744499_0_0_1"/>
<dbReference type="InterPro" id="IPR041645">
    <property type="entry name" value="ADAMTS_CR_2"/>
</dbReference>
<evidence type="ECO:0000256" key="3">
    <source>
        <dbReference type="ARBA" id="ARBA00022801"/>
    </source>
</evidence>
<feature type="domain" description="Peptidase M12B" evidence="9">
    <location>
        <begin position="40"/>
        <end position="264"/>
    </location>
</feature>
<dbReference type="PROSITE" id="PS50215">
    <property type="entry name" value="ADAM_MEPRO"/>
    <property type="match status" value="1"/>
</dbReference>
<dbReference type="PANTHER" id="PTHR11905:SF159">
    <property type="entry name" value="ADAM METALLOPROTEASE"/>
    <property type="match status" value="1"/>
</dbReference>
<name>V4AL34_LOTGI</name>
<dbReference type="SUPFAM" id="SSF55486">
    <property type="entry name" value="Metalloproteases ('zincins'), catalytic domain"/>
    <property type="match status" value="1"/>
</dbReference>
<evidence type="ECO:0000256" key="7">
    <source>
        <dbReference type="ARBA" id="ARBA00023180"/>
    </source>
</evidence>
<keyword evidence="5" id="KW-0482">Metalloprotease</keyword>
<dbReference type="Pfam" id="PF01421">
    <property type="entry name" value="Reprolysin"/>
    <property type="match status" value="1"/>
</dbReference>
<proteinExistence type="predicted"/>
<dbReference type="CTD" id="20238441"/>
<dbReference type="RefSeq" id="XP_009053958.1">
    <property type="nucleotide sequence ID" value="XM_009055710.1"/>
</dbReference>
<accession>V4AL34</accession>
<feature type="binding site" evidence="8">
    <location>
        <position position="214"/>
    </location>
    <ligand>
        <name>Zn(2+)</name>
        <dbReference type="ChEBI" id="CHEBI:29105"/>
        <note>catalytic</note>
    </ligand>
</feature>
<dbReference type="OMA" id="HERQFET"/>
<reference evidence="10 11" key="1">
    <citation type="journal article" date="2013" name="Nature">
        <title>Insights into bilaterian evolution from three spiralian genomes.</title>
        <authorList>
            <person name="Simakov O."/>
            <person name="Marletaz F."/>
            <person name="Cho S.J."/>
            <person name="Edsinger-Gonzales E."/>
            <person name="Havlak P."/>
            <person name="Hellsten U."/>
            <person name="Kuo D.H."/>
            <person name="Larsson T."/>
            <person name="Lv J."/>
            <person name="Arendt D."/>
            <person name="Savage R."/>
            <person name="Osoegawa K."/>
            <person name="de Jong P."/>
            <person name="Grimwood J."/>
            <person name="Chapman J.A."/>
            <person name="Shapiro H."/>
            <person name="Aerts A."/>
            <person name="Otillar R.P."/>
            <person name="Terry A.Y."/>
            <person name="Boore J.L."/>
            <person name="Grigoriev I.V."/>
            <person name="Lindberg D.R."/>
            <person name="Seaver E.C."/>
            <person name="Weisblat D.A."/>
            <person name="Putnam N.H."/>
            <person name="Rokhsar D.S."/>
        </authorList>
    </citation>
    <scope>NUCLEOTIDE SEQUENCE [LARGE SCALE GENOMIC DNA]</scope>
</reference>
<dbReference type="Gene3D" id="3.40.390.10">
    <property type="entry name" value="Collagenase (Catalytic Domain)"/>
    <property type="match status" value="1"/>
</dbReference>
<dbReference type="PANTHER" id="PTHR11905">
    <property type="entry name" value="ADAM A DISINTEGRIN AND METALLOPROTEASE DOMAIN"/>
    <property type="match status" value="1"/>
</dbReference>
<feature type="binding site" evidence="8">
    <location>
        <position position="210"/>
    </location>
    <ligand>
        <name>Zn(2+)</name>
        <dbReference type="ChEBI" id="CHEBI:29105"/>
        <note>catalytic</note>
    </ligand>
</feature>
<keyword evidence="4 8" id="KW-0862">Zinc</keyword>
<evidence type="ECO:0000256" key="4">
    <source>
        <dbReference type="ARBA" id="ARBA00022833"/>
    </source>
</evidence>
<dbReference type="GO" id="GO:0006509">
    <property type="term" value="P:membrane protein ectodomain proteolysis"/>
    <property type="evidence" value="ECO:0007669"/>
    <property type="project" value="TreeGrafter"/>
</dbReference>
<dbReference type="OrthoDB" id="10035764at2759"/>
<dbReference type="GO" id="GO:0004222">
    <property type="term" value="F:metalloendopeptidase activity"/>
    <property type="evidence" value="ECO:0007669"/>
    <property type="project" value="InterPro"/>
</dbReference>